<dbReference type="Pfam" id="PF13578">
    <property type="entry name" value="Methyltransf_24"/>
    <property type="match status" value="1"/>
</dbReference>
<dbReference type="GO" id="GO:0032259">
    <property type="term" value="P:methylation"/>
    <property type="evidence" value="ECO:0007669"/>
    <property type="project" value="UniProtKB-KW"/>
</dbReference>
<dbReference type="InterPro" id="IPR029063">
    <property type="entry name" value="SAM-dependent_MTases_sf"/>
</dbReference>
<proteinExistence type="predicted"/>
<dbReference type="PATRIC" id="fig|1747903.4.peg.1295"/>
<evidence type="ECO:0000313" key="1">
    <source>
        <dbReference type="EMBL" id="OBV37765.1"/>
    </source>
</evidence>
<comment type="caution">
    <text evidence="1">The sequence shown here is derived from an EMBL/GenBank/DDBJ whole genome shotgun (WGS) entry which is preliminary data.</text>
</comment>
<name>A0A1A7BZ67_9BURK</name>
<dbReference type="Proteomes" id="UP000092713">
    <property type="component" value="Unassembled WGS sequence"/>
</dbReference>
<keyword evidence="2" id="KW-1185">Reference proteome</keyword>
<protein>
    <submittedName>
        <fullName evidence="1">Putative O-methyltransferase YrrM</fullName>
    </submittedName>
</protein>
<dbReference type="Gene3D" id="3.40.50.150">
    <property type="entry name" value="Vaccinia Virus protein VP39"/>
    <property type="match status" value="1"/>
</dbReference>
<gene>
    <name evidence="1" type="ORF">ASR47_100437</name>
</gene>
<accession>A0A1A7BZ67</accession>
<dbReference type="RefSeq" id="WP_065309319.1">
    <property type="nucleotide sequence ID" value="NZ_LOCQ01000059.1"/>
</dbReference>
<dbReference type="SUPFAM" id="SSF53335">
    <property type="entry name" value="S-adenosyl-L-methionine-dependent methyltransferases"/>
    <property type="match status" value="1"/>
</dbReference>
<sequence length="270" mass="29839">MTDLITAILLAAYLVLCTWMLHKVRLIHLLVHQLRDQADSSPAVLFRQLEALDGLQRELRLEHSLPPTRGWAGSPDFLLTLARHARLAQPQVVVECSSGASTVVLARCMQLQGAGQVYSLEHDAAYAAQTRAELARHGLSAWAQVIDAPLRAHRLQGETWPWYDTDHLPAGLEIGMLVIDGPPQATGKLARYPAGPLLFPRLAPGAAVFLDDAARPDEQAILRRWRSELPQLRQSLLSCEKGCARLVKDSMPEEILAQSRQPHPTLAPLH</sequence>
<dbReference type="STRING" id="1747903.ASR47_100437"/>
<keyword evidence="1" id="KW-0489">Methyltransferase</keyword>
<dbReference type="GO" id="GO:0008168">
    <property type="term" value="F:methyltransferase activity"/>
    <property type="evidence" value="ECO:0007669"/>
    <property type="project" value="UniProtKB-KW"/>
</dbReference>
<dbReference type="AlphaFoldDB" id="A0A1A7BZ67"/>
<dbReference type="EMBL" id="LOCQ01000059">
    <property type="protein sequence ID" value="OBV37765.1"/>
    <property type="molecule type" value="Genomic_DNA"/>
</dbReference>
<organism evidence="1 2">
    <name type="scientific">Janthinobacterium psychrotolerans</name>
    <dbReference type="NCBI Taxonomy" id="1747903"/>
    <lineage>
        <taxon>Bacteria</taxon>
        <taxon>Pseudomonadati</taxon>
        <taxon>Pseudomonadota</taxon>
        <taxon>Betaproteobacteria</taxon>
        <taxon>Burkholderiales</taxon>
        <taxon>Oxalobacteraceae</taxon>
        <taxon>Janthinobacterium</taxon>
    </lineage>
</organism>
<evidence type="ECO:0000313" key="2">
    <source>
        <dbReference type="Proteomes" id="UP000092713"/>
    </source>
</evidence>
<dbReference type="OrthoDB" id="823440at2"/>
<keyword evidence="1" id="KW-0808">Transferase</keyword>
<reference evidence="1 2" key="1">
    <citation type="submission" date="2016-04" db="EMBL/GenBank/DDBJ databases">
        <title>Draft genome sequence of Janthinobacterium psychrotolerans sp. nov., isolated from freshwater sediments in Denmark.</title>
        <authorList>
            <person name="Gong X."/>
            <person name="Skrivergaard S."/>
            <person name="Korsgaard B.S."/>
            <person name="Schreiber L."/>
            <person name="Marshall I.P."/>
            <person name="Finster K."/>
            <person name="Schramm A."/>
        </authorList>
    </citation>
    <scope>NUCLEOTIDE SEQUENCE [LARGE SCALE GENOMIC DNA]</scope>
    <source>
        <strain evidence="1 2">S3-2</strain>
    </source>
</reference>